<dbReference type="Gene3D" id="3.10.490.10">
    <property type="entry name" value="Gamma-glutamyl cyclotransferase-like"/>
    <property type="match status" value="1"/>
</dbReference>
<dbReference type="EC" id="4.3.2.9" evidence="1"/>
<reference evidence="6" key="1">
    <citation type="submission" date="2020-11" db="EMBL/GenBank/DDBJ databases">
        <authorList>
            <consortium name="DOE Joint Genome Institute"/>
            <person name="Ahrendt S."/>
            <person name="Riley R."/>
            <person name="Andreopoulos W."/>
            <person name="Labutti K."/>
            <person name="Pangilinan J."/>
            <person name="Ruiz-Duenas F.J."/>
            <person name="Barrasa J.M."/>
            <person name="Sanchez-Garcia M."/>
            <person name="Camarero S."/>
            <person name="Miyauchi S."/>
            <person name="Serrano A."/>
            <person name="Linde D."/>
            <person name="Babiker R."/>
            <person name="Drula E."/>
            <person name="Ayuso-Fernandez I."/>
            <person name="Pacheco R."/>
            <person name="Padilla G."/>
            <person name="Ferreira P."/>
            <person name="Barriuso J."/>
            <person name="Kellner H."/>
            <person name="Castanera R."/>
            <person name="Alfaro M."/>
            <person name="Ramirez L."/>
            <person name="Pisabarro A.G."/>
            <person name="Kuo A."/>
            <person name="Tritt A."/>
            <person name="Lipzen A."/>
            <person name="He G."/>
            <person name="Yan M."/>
            <person name="Ng V."/>
            <person name="Cullen D."/>
            <person name="Martin F."/>
            <person name="Rosso M.-N."/>
            <person name="Henrissat B."/>
            <person name="Hibbett D."/>
            <person name="Martinez A.T."/>
            <person name="Grigoriev I.V."/>
        </authorList>
    </citation>
    <scope>NUCLEOTIDE SEQUENCE</scope>
    <source>
        <strain evidence="6">CBS 247.69</strain>
    </source>
</reference>
<feature type="active site" description="Proton acceptor" evidence="3">
    <location>
        <position position="79"/>
    </location>
</feature>
<dbReference type="PANTHER" id="PTHR12935:SF0">
    <property type="entry name" value="GAMMA-GLUTAMYLCYCLOTRANSFERASE"/>
    <property type="match status" value="1"/>
</dbReference>
<feature type="binding site" evidence="4">
    <location>
        <begin position="10"/>
        <end position="15"/>
    </location>
    <ligand>
        <name>substrate</name>
    </ligand>
</feature>
<dbReference type="GO" id="GO:0003839">
    <property type="term" value="F:gamma-glutamylcyclotransferase activity"/>
    <property type="evidence" value="ECO:0007669"/>
    <property type="project" value="UniProtKB-EC"/>
</dbReference>
<organism evidence="6 7">
    <name type="scientific">Collybia nuda</name>
    <dbReference type="NCBI Taxonomy" id="64659"/>
    <lineage>
        <taxon>Eukaryota</taxon>
        <taxon>Fungi</taxon>
        <taxon>Dikarya</taxon>
        <taxon>Basidiomycota</taxon>
        <taxon>Agaricomycotina</taxon>
        <taxon>Agaricomycetes</taxon>
        <taxon>Agaricomycetidae</taxon>
        <taxon>Agaricales</taxon>
        <taxon>Tricholomatineae</taxon>
        <taxon>Clitocybaceae</taxon>
        <taxon>Collybia</taxon>
    </lineage>
</organism>
<evidence type="ECO:0000256" key="4">
    <source>
        <dbReference type="PIRSR" id="PIRSR617939-2"/>
    </source>
</evidence>
<dbReference type="InterPro" id="IPR009288">
    <property type="entry name" value="AIG2-like_dom"/>
</dbReference>
<accession>A0A9P6CPK0</accession>
<feature type="domain" description="Gamma-glutamylcyclotransferase AIG2-like" evidence="5">
    <location>
        <begin position="11"/>
        <end position="119"/>
    </location>
</feature>
<dbReference type="InterPro" id="IPR017939">
    <property type="entry name" value="G-Glutamylcylcotransferase"/>
</dbReference>
<keyword evidence="2" id="KW-0456">Lyase</keyword>
<dbReference type="InterPro" id="IPR036568">
    <property type="entry name" value="GGCT-like_sf"/>
</dbReference>
<dbReference type="PANTHER" id="PTHR12935">
    <property type="entry name" value="GAMMA-GLUTAMYLCYCLOTRANSFERASE"/>
    <property type="match status" value="1"/>
</dbReference>
<dbReference type="SUPFAM" id="SSF110857">
    <property type="entry name" value="Gamma-glutamyl cyclotransferase-like"/>
    <property type="match status" value="1"/>
</dbReference>
<gene>
    <name evidence="6" type="ORF">BDZ94DRAFT_1151932</name>
</gene>
<keyword evidence="7" id="KW-1185">Reference proteome</keyword>
<evidence type="ECO:0000256" key="2">
    <source>
        <dbReference type="ARBA" id="ARBA00023239"/>
    </source>
</evidence>
<dbReference type="Pfam" id="PF06094">
    <property type="entry name" value="GGACT"/>
    <property type="match status" value="1"/>
</dbReference>
<feature type="binding site" evidence="4">
    <location>
        <position position="130"/>
    </location>
    <ligand>
        <name>substrate</name>
    </ligand>
</feature>
<proteinExistence type="predicted"/>
<evidence type="ECO:0000259" key="5">
    <source>
        <dbReference type="Pfam" id="PF06094"/>
    </source>
</evidence>
<dbReference type="CDD" id="cd06661">
    <property type="entry name" value="GGCT_like"/>
    <property type="match status" value="1"/>
</dbReference>
<sequence length="165" mass="18970">MDEIKPKSLYFGFGSNLWLDQMKRRCPGSTFIGSASLKDWKWIINNRGYANVIPSKGHTVYGLMYELTPDDERLLDGFEGVPNSYIKRILPVDFVAEDENGKSETISRVVDALVYVDEKRVTESKPVKEYIHRMNMGITDGIKKGIPKEYFDQNLRPFIPEELSN</sequence>
<dbReference type="Proteomes" id="UP000807353">
    <property type="component" value="Unassembled WGS sequence"/>
</dbReference>
<name>A0A9P6CPK0_9AGAR</name>
<evidence type="ECO:0000313" key="7">
    <source>
        <dbReference type="Proteomes" id="UP000807353"/>
    </source>
</evidence>
<dbReference type="EMBL" id="MU150230">
    <property type="protein sequence ID" value="KAF9469330.1"/>
    <property type="molecule type" value="Genomic_DNA"/>
</dbReference>
<dbReference type="AlphaFoldDB" id="A0A9P6CPK0"/>
<dbReference type="InterPro" id="IPR013024">
    <property type="entry name" value="GGCT-like"/>
</dbReference>
<evidence type="ECO:0000313" key="6">
    <source>
        <dbReference type="EMBL" id="KAF9469330.1"/>
    </source>
</evidence>
<protein>
    <recommendedName>
        <fullName evidence="1">gamma-glutamylcyclotransferase</fullName>
        <ecNumber evidence="1">4.3.2.9</ecNumber>
    </recommendedName>
</protein>
<comment type="caution">
    <text evidence="6">The sequence shown here is derived from an EMBL/GenBank/DDBJ whole genome shotgun (WGS) entry which is preliminary data.</text>
</comment>
<evidence type="ECO:0000256" key="3">
    <source>
        <dbReference type="PIRSR" id="PIRSR617939-1"/>
    </source>
</evidence>
<dbReference type="OrthoDB" id="2924818at2759"/>
<evidence type="ECO:0000256" key="1">
    <source>
        <dbReference type="ARBA" id="ARBA00012346"/>
    </source>
</evidence>